<sequence length="523" mass="57342">MADNQVILTFGGGLNARRRVVDVALDECVAPSENFDLDPQFRALNRRKPFDLVGTAPNGAAVNGFAQLIKQDNSISTLVQAGGNVYSWDGDTTFSLVGTVSTNAKLRGPRDHNFTVDEYVVITDLNKAEVVKKWDGTTFTDLAHDLGGDFFAKYARVYFERILYGNVKTTTDTPHLLVSSAIGDGEDLSNSDRPSSSLGTDVAWFLPMPDLRPLNGLEGAFGEFLLSTERGRLWRLSGTSAKDFKIEEFHVGSAVVGEEAIKNIGNDVVMGLVGRIESLKGTLNFGDVEANDLSLPIAPLIENVTGWTIEYDRKLQKVFCFPNNQSALWVLHKNVLNDPENQLSPWSKWVTAHTVDFNPTTVMQLVNPLNNQDVVYFGDTAGNIYRLDGEGVQDGGTDDLTVKRRSRMFAVPEGNTFDVAGWIHYRKLFASTVTIRILGGGVAIYTQEITRNLPASTSIAVYGGSHHYGDATSTYGVSFTGRIHRQDWGAAGQSSHFQVEVEITGNEDIDLEEVGIEFNVAKT</sequence>
<protein>
    <submittedName>
        <fullName evidence="1">Uncharacterized protein</fullName>
    </submittedName>
</protein>
<accession>A0A0F9QPU7</accession>
<comment type="caution">
    <text evidence="1">The sequence shown here is derived from an EMBL/GenBank/DDBJ whole genome shotgun (WGS) entry which is preliminary data.</text>
</comment>
<gene>
    <name evidence="1" type="ORF">LCGC14_0747320</name>
</gene>
<dbReference type="AlphaFoldDB" id="A0A0F9QPU7"/>
<reference evidence="1" key="1">
    <citation type="journal article" date="2015" name="Nature">
        <title>Complex archaea that bridge the gap between prokaryotes and eukaryotes.</title>
        <authorList>
            <person name="Spang A."/>
            <person name="Saw J.H."/>
            <person name="Jorgensen S.L."/>
            <person name="Zaremba-Niedzwiedzka K."/>
            <person name="Martijn J."/>
            <person name="Lind A.E."/>
            <person name="van Eijk R."/>
            <person name="Schleper C."/>
            <person name="Guy L."/>
            <person name="Ettema T.J."/>
        </authorList>
    </citation>
    <scope>NUCLEOTIDE SEQUENCE</scope>
</reference>
<organism evidence="1">
    <name type="scientific">marine sediment metagenome</name>
    <dbReference type="NCBI Taxonomy" id="412755"/>
    <lineage>
        <taxon>unclassified sequences</taxon>
        <taxon>metagenomes</taxon>
        <taxon>ecological metagenomes</taxon>
    </lineage>
</organism>
<dbReference type="EMBL" id="LAZR01001786">
    <property type="protein sequence ID" value="KKN39042.1"/>
    <property type="molecule type" value="Genomic_DNA"/>
</dbReference>
<proteinExistence type="predicted"/>
<name>A0A0F9QPU7_9ZZZZ</name>
<evidence type="ECO:0000313" key="1">
    <source>
        <dbReference type="EMBL" id="KKN39042.1"/>
    </source>
</evidence>